<dbReference type="OrthoDB" id="663332at2"/>
<dbReference type="Pfam" id="PF00395">
    <property type="entry name" value="SLH"/>
    <property type="match status" value="3"/>
</dbReference>
<dbReference type="GO" id="GO:0000272">
    <property type="term" value="P:polysaccharide catabolic process"/>
    <property type="evidence" value="ECO:0007669"/>
    <property type="project" value="InterPro"/>
</dbReference>
<dbReference type="PANTHER" id="PTHR43308">
    <property type="entry name" value="OUTER MEMBRANE PROTEIN ALPHA-RELATED"/>
    <property type="match status" value="1"/>
</dbReference>
<dbReference type="InterPro" id="IPR001119">
    <property type="entry name" value="SLH_dom"/>
</dbReference>
<dbReference type="Proteomes" id="UP000250369">
    <property type="component" value="Unassembled WGS sequence"/>
</dbReference>
<dbReference type="PROSITE" id="PS51272">
    <property type="entry name" value="SLH"/>
    <property type="match status" value="3"/>
</dbReference>
<dbReference type="Gene3D" id="2.60.40.680">
    <property type="match status" value="1"/>
</dbReference>
<dbReference type="Pfam" id="PF00963">
    <property type="entry name" value="Cohesin"/>
    <property type="match status" value="1"/>
</dbReference>
<dbReference type="SUPFAM" id="SSF49384">
    <property type="entry name" value="Carbohydrate-binding domain"/>
    <property type="match status" value="1"/>
</dbReference>
<name>A0A329MRI0_9BACL</name>
<keyword evidence="3" id="KW-1185">Reference proteome</keyword>
<feature type="domain" description="SLH" evidence="1">
    <location>
        <begin position="557"/>
        <end position="616"/>
    </location>
</feature>
<dbReference type="GO" id="GO:0030246">
    <property type="term" value="F:carbohydrate binding"/>
    <property type="evidence" value="ECO:0007669"/>
    <property type="project" value="InterPro"/>
</dbReference>
<sequence length="616" mass="64713">MKGMTIRRSLIPSLLTFCLLLTAWGAVYADTSLRQLGAGSASGRSGGTVAIPVTLASDGAVTAFQFQLAYSASALELTEIRKGAGLPAAFRVISSIETGKVVIGSLGSGIEEGNKEVAVAVFKVKEGAAPGSYDVQLANVQIANGNAQSLTDRYQVVHGVVTVQSAGPTASPVPPLPSATPTSPLQPTTLPVGTALPGSQTDVVVLVNGRLAKAGVTTTTTVDAKQVTTIALNPEKLAKQLASEAEGAVIVIPVETPSNVVIGELTGQTIQDMERKQAIVKIQTAQATYSLPAEQVNIQALAAQLGADAQLQDIKIKIEIAEPADDMLRVARDIANDGAFTLVVPPIQFSVKAAYGNSVVEVAQFNAYVERTIALPANADPAKISTAVVIDPDGTVRHVPTRIELNTGKYYAIINSLTNSVYTVVWHPVAFEDTSGHWGKDAVADMGSRMIVQGIGEGLFAPDRDMTRAEFAAIIVRGLGLKPVSGSASFRDVSPADWFSDAVQTAYAYDLMQGTDDGAFRPYDRITREQAMVVMSSAMGITKLKDSLPVQSADARLQPFEDAGELSRWARNGAADSVQAGIVSGRSGNQLAPQAYLTRSEVAVMVQRLLQKSGLI</sequence>
<dbReference type="AlphaFoldDB" id="A0A329MRI0"/>
<dbReference type="InterPro" id="IPR002102">
    <property type="entry name" value="Cohesin_dom"/>
</dbReference>
<protein>
    <recommendedName>
        <fullName evidence="1">SLH domain-containing protein</fullName>
    </recommendedName>
</protein>
<accession>A0A329MRI0</accession>
<organism evidence="2 3">
    <name type="scientific">Paenibacillus contaminans</name>
    <dbReference type="NCBI Taxonomy" id="450362"/>
    <lineage>
        <taxon>Bacteria</taxon>
        <taxon>Bacillati</taxon>
        <taxon>Bacillota</taxon>
        <taxon>Bacilli</taxon>
        <taxon>Bacillales</taxon>
        <taxon>Paenibacillaceae</taxon>
        <taxon>Paenibacillus</taxon>
    </lineage>
</organism>
<dbReference type="RefSeq" id="WP_113031017.1">
    <property type="nucleotide sequence ID" value="NZ_QMFB01000005.1"/>
</dbReference>
<evidence type="ECO:0000313" key="3">
    <source>
        <dbReference type="Proteomes" id="UP000250369"/>
    </source>
</evidence>
<feature type="domain" description="SLH" evidence="1">
    <location>
        <begin position="490"/>
        <end position="549"/>
    </location>
</feature>
<feature type="domain" description="SLH" evidence="1">
    <location>
        <begin position="426"/>
        <end position="489"/>
    </location>
</feature>
<dbReference type="PANTHER" id="PTHR43308:SF5">
    <property type="entry name" value="S-LAYER PROTEIN _ PEPTIDOGLYCAN ENDO-BETA-N-ACETYLGLUCOSAMINIDASE"/>
    <property type="match status" value="1"/>
</dbReference>
<dbReference type="InterPro" id="IPR008965">
    <property type="entry name" value="CBM2/CBM3_carb-bd_dom_sf"/>
</dbReference>
<proteinExistence type="predicted"/>
<reference evidence="2 3" key="1">
    <citation type="journal article" date="2009" name="Int. J. Syst. Evol. Microbiol.">
        <title>Paenibacillus contaminans sp. nov., isolated from a contaminated laboratory plate.</title>
        <authorList>
            <person name="Chou J.H."/>
            <person name="Lee J.H."/>
            <person name="Lin M.C."/>
            <person name="Chang P.S."/>
            <person name="Arun A.B."/>
            <person name="Young C.C."/>
            <person name="Chen W.M."/>
        </authorList>
    </citation>
    <scope>NUCLEOTIDE SEQUENCE [LARGE SCALE GENOMIC DNA]</scope>
    <source>
        <strain evidence="2 3">CKOBP-6</strain>
    </source>
</reference>
<gene>
    <name evidence="2" type="ORF">DQG23_11700</name>
</gene>
<evidence type="ECO:0000259" key="1">
    <source>
        <dbReference type="PROSITE" id="PS51272"/>
    </source>
</evidence>
<evidence type="ECO:0000313" key="2">
    <source>
        <dbReference type="EMBL" id="RAV21313.1"/>
    </source>
</evidence>
<dbReference type="EMBL" id="QMFB01000005">
    <property type="protein sequence ID" value="RAV21313.1"/>
    <property type="molecule type" value="Genomic_DNA"/>
</dbReference>
<comment type="caution">
    <text evidence="2">The sequence shown here is derived from an EMBL/GenBank/DDBJ whole genome shotgun (WGS) entry which is preliminary data.</text>
</comment>
<dbReference type="InterPro" id="IPR051465">
    <property type="entry name" value="Cell_Envelope_Struct_Comp"/>
</dbReference>